<evidence type="ECO:0000256" key="3">
    <source>
        <dbReference type="ARBA" id="ARBA00022729"/>
    </source>
</evidence>
<feature type="domain" description="RagB/SusD" evidence="6">
    <location>
        <begin position="371"/>
        <end position="458"/>
    </location>
</feature>
<dbReference type="Pfam" id="PF07980">
    <property type="entry name" value="SusD_RagB"/>
    <property type="match status" value="1"/>
</dbReference>
<dbReference type="Proteomes" id="UP001162741">
    <property type="component" value="Chromosome"/>
</dbReference>
<dbReference type="PROSITE" id="PS51257">
    <property type="entry name" value="PROKAR_LIPOPROTEIN"/>
    <property type="match status" value="1"/>
</dbReference>
<dbReference type="Pfam" id="PF14322">
    <property type="entry name" value="SusD-like_3"/>
    <property type="match status" value="1"/>
</dbReference>
<dbReference type="SUPFAM" id="SSF48452">
    <property type="entry name" value="TPR-like"/>
    <property type="match status" value="1"/>
</dbReference>
<accession>A0ABY6IZ60</accession>
<dbReference type="Gene3D" id="1.25.40.390">
    <property type="match status" value="1"/>
</dbReference>
<comment type="similarity">
    <text evidence="2">Belongs to the SusD family.</text>
</comment>
<comment type="subcellular location">
    <subcellularLocation>
        <location evidence="1">Cell outer membrane</location>
    </subcellularLocation>
</comment>
<evidence type="ECO:0000313" key="9">
    <source>
        <dbReference type="Proteomes" id="UP001162741"/>
    </source>
</evidence>
<evidence type="ECO:0000256" key="2">
    <source>
        <dbReference type="ARBA" id="ARBA00006275"/>
    </source>
</evidence>
<keyword evidence="3" id="KW-0732">Signal</keyword>
<dbReference type="RefSeq" id="WP_264280891.1">
    <property type="nucleotide sequence ID" value="NZ_CP107006.1"/>
</dbReference>
<sequence>MRKSFLYSCMMLALLLGSCKKWIDVQPSDRLAEDKLFSTREGYLTSLNGVYAELTSPTIYGEQMTTSVVDVMAQYYFMTSSTHRFYDFTTFNYATDRSRTAFDNIWKKSYELIINCNVIIERCGDGTPVLPAPYFGLVKGEALALRAMLHFDMLRLFGPIWSETNKTVPCIPFNSSARPQASVLVSSDVVMQKVIEDLTQAAALLKDADPIITEGVRHGANPNGTNELYYRQYRLNYYAVKALLARAHLWKQDKENALREAQEVLTAVLDPAKTIFPIGITNPSATPADFDHMIRNEVMFALYKVNRNTVYTNFFTPDLQKDQRLSFNNNDANESRKNALYDDQNDYRLKAWMSLSNPNGAFLTHIKFSVASNTPAPNMMPLIRLSELLLIAAECTPTLEEGTRYLNILRTGRNCVSLTPATPVLLKDFITREFRKEVFGEGQMFFYYKRNAMTAIPNHAHLTNTKQMIPGNYTVPLPLSETAVRGN</sequence>
<keyword evidence="9" id="KW-1185">Reference proteome</keyword>
<dbReference type="EMBL" id="CP107006">
    <property type="protein sequence ID" value="UYQ92660.1"/>
    <property type="molecule type" value="Genomic_DNA"/>
</dbReference>
<reference evidence="8" key="1">
    <citation type="submission" date="2022-10" db="EMBL/GenBank/DDBJ databases">
        <title>Chitinophaga sp. nov., isolated from soil.</title>
        <authorList>
            <person name="Jeon C.O."/>
        </authorList>
    </citation>
    <scope>NUCLEOTIDE SEQUENCE</scope>
    <source>
        <strain evidence="8">R8</strain>
    </source>
</reference>
<evidence type="ECO:0000259" key="6">
    <source>
        <dbReference type="Pfam" id="PF07980"/>
    </source>
</evidence>
<organism evidence="8 9">
    <name type="scientific">Chitinophaga horti</name>
    <dbReference type="NCBI Taxonomy" id="2920382"/>
    <lineage>
        <taxon>Bacteria</taxon>
        <taxon>Pseudomonadati</taxon>
        <taxon>Bacteroidota</taxon>
        <taxon>Chitinophagia</taxon>
        <taxon>Chitinophagales</taxon>
        <taxon>Chitinophagaceae</taxon>
        <taxon>Chitinophaga</taxon>
    </lineage>
</organism>
<evidence type="ECO:0000313" key="8">
    <source>
        <dbReference type="EMBL" id="UYQ92660.1"/>
    </source>
</evidence>
<evidence type="ECO:0000256" key="4">
    <source>
        <dbReference type="ARBA" id="ARBA00023136"/>
    </source>
</evidence>
<dbReference type="InterPro" id="IPR012944">
    <property type="entry name" value="SusD_RagB_dom"/>
</dbReference>
<keyword evidence="5" id="KW-0998">Cell outer membrane</keyword>
<evidence type="ECO:0000259" key="7">
    <source>
        <dbReference type="Pfam" id="PF14322"/>
    </source>
</evidence>
<proteinExistence type="inferred from homology"/>
<protein>
    <submittedName>
        <fullName evidence="8">RagB/SusD family nutrient uptake outer membrane protein</fullName>
    </submittedName>
</protein>
<gene>
    <name evidence="8" type="ORF">MKQ68_21505</name>
</gene>
<keyword evidence="4" id="KW-0472">Membrane</keyword>
<dbReference type="InterPro" id="IPR011990">
    <property type="entry name" value="TPR-like_helical_dom_sf"/>
</dbReference>
<evidence type="ECO:0000256" key="1">
    <source>
        <dbReference type="ARBA" id="ARBA00004442"/>
    </source>
</evidence>
<feature type="domain" description="SusD-like N-terminal" evidence="7">
    <location>
        <begin position="22"/>
        <end position="207"/>
    </location>
</feature>
<name>A0ABY6IZ60_9BACT</name>
<evidence type="ECO:0000256" key="5">
    <source>
        <dbReference type="ARBA" id="ARBA00023237"/>
    </source>
</evidence>
<dbReference type="InterPro" id="IPR033985">
    <property type="entry name" value="SusD-like_N"/>
</dbReference>